<dbReference type="SMART" id="SM00225">
    <property type="entry name" value="BTB"/>
    <property type="match status" value="1"/>
</dbReference>
<dbReference type="InterPro" id="IPR000210">
    <property type="entry name" value="BTB/POZ_dom"/>
</dbReference>
<dbReference type="STRING" id="135651.G0MVX6"/>
<dbReference type="OrthoDB" id="5847610at2759"/>
<dbReference type="HOGENOM" id="CLU_036654_2_1_1"/>
<feature type="domain" description="BTB" evidence="1">
    <location>
        <begin position="20"/>
        <end position="87"/>
    </location>
</feature>
<reference evidence="3" key="1">
    <citation type="submission" date="2011-07" db="EMBL/GenBank/DDBJ databases">
        <authorList>
            <consortium name="Caenorhabditis brenneri Sequencing and Analysis Consortium"/>
            <person name="Wilson R.K."/>
        </authorList>
    </citation>
    <scope>NUCLEOTIDE SEQUENCE [LARGE SCALE GENOMIC DNA]</scope>
    <source>
        <strain evidence="3">PB2801</strain>
    </source>
</reference>
<proteinExistence type="predicted"/>
<dbReference type="PANTHER" id="PTHR22744:SF14">
    <property type="entry name" value="BTB DOMAIN-CONTAINING PROTEIN-RELATED"/>
    <property type="match status" value="1"/>
</dbReference>
<evidence type="ECO:0000313" key="3">
    <source>
        <dbReference type="Proteomes" id="UP000008068"/>
    </source>
</evidence>
<sequence length="182" mass="21121">MPEASEPSIYEKTFAKTDETDAILVVDGKKLHVNKVLLSIHSNFFKTLFNSEFKEKSMEEIEIKDVKFEDFATLLSLIHPDPLLPDEYKAEKLLELADRFLLPAAKRHLELFICSTQMDAFKKLKIADKYDFDALRNSAVASLTSQTDFEEIYDKSYDFSDSTKSKLFVRFIYLMRSRQLVP</sequence>
<keyword evidence="3" id="KW-1185">Reference proteome</keyword>
<accession>G0MVX6</accession>
<dbReference type="PROSITE" id="PS50097">
    <property type="entry name" value="BTB"/>
    <property type="match status" value="1"/>
</dbReference>
<dbReference type="CDD" id="cd18186">
    <property type="entry name" value="BTB_POZ_ZBTB_KLHL-like"/>
    <property type="match status" value="1"/>
</dbReference>
<dbReference type="eggNOG" id="ENOG502TJPA">
    <property type="taxonomic scope" value="Eukaryota"/>
</dbReference>
<dbReference type="Pfam" id="PF00651">
    <property type="entry name" value="BTB"/>
    <property type="match status" value="1"/>
</dbReference>
<dbReference type="SUPFAM" id="SSF54695">
    <property type="entry name" value="POZ domain"/>
    <property type="match status" value="1"/>
</dbReference>
<protein>
    <recommendedName>
        <fullName evidence="1">BTB domain-containing protein</fullName>
    </recommendedName>
</protein>
<name>G0MVX6_CAEBE</name>
<dbReference type="Gene3D" id="3.30.710.10">
    <property type="entry name" value="Potassium Channel Kv1.1, Chain A"/>
    <property type="match status" value="1"/>
</dbReference>
<dbReference type="InParanoid" id="G0MVX6"/>
<dbReference type="PANTHER" id="PTHR22744">
    <property type="entry name" value="HELIX LOOP HELIX PROTEIN 21-RELATED"/>
    <property type="match status" value="1"/>
</dbReference>
<dbReference type="InterPro" id="IPR011333">
    <property type="entry name" value="SKP1/BTB/POZ_sf"/>
</dbReference>
<evidence type="ECO:0000313" key="2">
    <source>
        <dbReference type="EMBL" id="EGT45278.1"/>
    </source>
</evidence>
<gene>
    <name evidence="2" type="ORF">CAEBREN_31447</name>
</gene>
<organism evidence="3">
    <name type="scientific">Caenorhabditis brenneri</name>
    <name type="common">Nematode worm</name>
    <dbReference type="NCBI Taxonomy" id="135651"/>
    <lineage>
        <taxon>Eukaryota</taxon>
        <taxon>Metazoa</taxon>
        <taxon>Ecdysozoa</taxon>
        <taxon>Nematoda</taxon>
        <taxon>Chromadorea</taxon>
        <taxon>Rhabditida</taxon>
        <taxon>Rhabditina</taxon>
        <taxon>Rhabditomorpha</taxon>
        <taxon>Rhabditoidea</taxon>
        <taxon>Rhabditidae</taxon>
        <taxon>Peloderinae</taxon>
        <taxon>Caenorhabditis</taxon>
    </lineage>
</organism>
<dbReference type="AlphaFoldDB" id="G0MVX6"/>
<evidence type="ECO:0000259" key="1">
    <source>
        <dbReference type="PROSITE" id="PS50097"/>
    </source>
</evidence>
<dbReference type="EMBL" id="GL379815">
    <property type="protein sequence ID" value="EGT45278.1"/>
    <property type="molecule type" value="Genomic_DNA"/>
</dbReference>
<dbReference type="Proteomes" id="UP000008068">
    <property type="component" value="Unassembled WGS sequence"/>
</dbReference>